<dbReference type="Gene3D" id="3.40.30.10">
    <property type="entry name" value="Glutaredoxin"/>
    <property type="match status" value="1"/>
</dbReference>
<dbReference type="GO" id="GO:0016491">
    <property type="term" value="F:oxidoreductase activity"/>
    <property type="evidence" value="ECO:0007669"/>
    <property type="project" value="InterPro"/>
</dbReference>
<evidence type="ECO:0000256" key="5">
    <source>
        <dbReference type="SAM" id="SignalP"/>
    </source>
</evidence>
<dbReference type="InterPro" id="IPR050553">
    <property type="entry name" value="Thioredoxin_ResA/DsbE_sf"/>
</dbReference>
<dbReference type="AlphaFoldDB" id="A0A6M6BMM3"/>
<dbReference type="PROSITE" id="PS51352">
    <property type="entry name" value="THIOREDOXIN_2"/>
    <property type="match status" value="1"/>
</dbReference>
<feature type="signal peptide" evidence="5">
    <location>
        <begin position="1"/>
        <end position="30"/>
    </location>
</feature>
<keyword evidence="2" id="KW-0201">Cytochrome c-type biogenesis</keyword>
<dbReference type="InterPro" id="IPR013766">
    <property type="entry name" value="Thioredoxin_domain"/>
</dbReference>
<dbReference type="PROSITE" id="PS51257">
    <property type="entry name" value="PROKAR_LIPOPROTEIN"/>
    <property type="match status" value="1"/>
</dbReference>
<evidence type="ECO:0000256" key="1">
    <source>
        <dbReference type="ARBA" id="ARBA00004196"/>
    </source>
</evidence>
<evidence type="ECO:0000313" key="7">
    <source>
        <dbReference type="EMBL" id="QJX48693.1"/>
    </source>
</evidence>
<dbReference type="InterPro" id="IPR000866">
    <property type="entry name" value="AhpC/TSA"/>
</dbReference>
<feature type="chain" id="PRO_5027004934" evidence="5">
    <location>
        <begin position="31"/>
        <end position="181"/>
    </location>
</feature>
<keyword evidence="3" id="KW-1015">Disulfide bond</keyword>
<keyword evidence="5" id="KW-0732">Signal</keyword>
<sequence length="181" mass="20053">MTRQFYFHTMRHLLLLPLSLLSGVSCQRSAGGLTAPTTGASSSIKAAPDLNLPQPDGSKLALSSLRGKYVLVDFWASWCGPCRAESPNLRKLYRQFHSRGLEIYSVSLDVNQARWHEAIAADELTWHHVSDLRGWQSAGAQAYGVRSIPYSVLLDPEGYILALNLRGRALGQKISEYIPLD</sequence>
<evidence type="ECO:0000313" key="8">
    <source>
        <dbReference type="Proteomes" id="UP000501623"/>
    </source>
</evidence>
<reference evidence="7 8" key="1">
    <citation type="submission" date="2020-05" db="EMBL/GenBank/DDBJ databases">
        <title>Complete genome sequence of Hymenobacter sp. TS19 in Coasted Sand Dune.</title>
        <authorList>
            <person name="Lee J.-H."/>
            <person name="Jung J.-H."/>
            <person name="Jeong S."/>
            <person name="Zhao L."/>
            <person name="Kim M.-K."/>
            <person name="Seo H.-S."/>
            <person name="Lim S."/>
        </authorList>
    </citation>
    <scope>NUCLEOTIDE SEQUENCE [LARGE SCALE GENOMIC DNA]</scope>
    <source>
        <strain evidence="7 8">TS19</strain>
    </source>
</reference>
<evidence type="ECO:0000259" key="6">
    <source>
        <dbReference type="PROSITE" id="PS51352"/>
    </source>
</evidence>
<dbReference type="InterPro" id="IPR036249">
    <property type="entry name" value="Thioredoxin-like_sf"/>
</dbReference>
<dbReference type="PROSITE" id="PS00194">
    <property type="entry name" value="THIOREDOXIN_1"/>
    <property type="match status" value="1"/>
</dbReference>
<dbReference type="KEGG" id="hts:HMJ29_17920"/>
<dbReference type="SUPFAM" id="SSF52833">
    <property type="entry name" value="Thioredoxin-like"/>
    <property type="match status" value="1"/>
</dbReference>
<dbReference type="GO" id="GO:0030313">
    <property type="term" value="C:cell envelope"/>
    <property type="evidence" value="ECO:0007669"/>
    <property type="project" value="UniProtKB-SubCell"/>
</dbReference>
<keyword evidence="8" id="KW-1185">Reference proteome</keyword>
<keyword evidence="4" id="KW-0676">Redox-active center</keyword>
<evidence type="ECO:0000256" key="2">
    <source>
        <dbReference type="ARBA" id="ARBA00022748"/>
    </source>
</evidence>
<dbReference type="GO" id="GO:0017004">
    <property type="term" value="P:cytochrome complex assembly"/>
    <property type="evidence" value="ECO:0007669"/>
    <property type="project" value="UniProtKB-KW"/>
</dbReference>
<evidence type="ECO:0000256" key="3">
    <source>
        <dbReference type="ARBA" id="ARBA00023157"/>
    </source>
</evidence>
<dbReference type="Proteomes" id="UP000501623">
    <property type="component" value="Chromosome"/>
</dbReference>
<evidence type="ECO:0000256" key="4">
    <source>
        <dbReference type="ARBA" id="ARBA00023284"/>
    </source>
</evidence>
<accession>A0A6M6BMM3</accession>
<dbReference type="InterPro" id="IPR017937">
    <property type="entry name" value="Thioredoxin_CS"/>
</dbReference>
<dbReference type="CDD" id="cd02966">
    <property type="entry name" value="TlpA_like_family"/>
    <property type="match status" value="1"/>
</dbReference>
<protein>
    <submittedName>
        <fullName evidence="7">TlpA family protein disulfide reductase</fullName>
    </submittedName>
</protein>
<name>A0A6M6BMM3_9BACT</name>
<dbReference type="Pfam" id="PF00578">
    <property type="entry name" value="AhpC-TSA"/>
    <property type="match status" value="1"/>
</dbReference>
<dbReference type="GO" id="GO:0016209">
    <property type="term" value="F:antioxidant activity"/>
    <property type="evidence" value="ECO:0007669"/>
    <property type="project" value="InterPro"/>
</dbReference>
<organism evidence="7 8">
    <name type="scientific">Hymenobacter taeanensis</name>
    <dbReference type="NCBI Taxonomy" id="2735321"/>
    <lineage>
        <taxon>Bacteria</taxon>
        <taxon>Pseudomonadati</taxon>
        <taxon>Bacteroidota</taxon>
        <taxon>Cytophagia</taxon>
        <taxon>Cytophagales</taxon>
        <taxon>Hymenobacteraceae</taxon>
        <taxon>Hymenobacter</taxon>
    </lineage>
</organism>
<dbReference type="PANTHER" id="PTHR42852">
    <property type="entry name" value="THIOL:DISULFIDE INTERCHANGE PROTEIN DSBE"/>
    <property type="match status" value="1"/>
</dbReference>
<proteinExistence type="predicted"/>
<feature type="domain" description="Thioredoxin" evidence="6">
    <location>
        <begin position="41"/>
        <end position="181"/>
    </location>
</feature>
<comment type="subcellular location">
    <subcellularLocation>
        <location evidence="1">Cell envelope</location>
    </subcellularLocation>
</comment>
<dbReference type="EMBL" id="CP053538">
    <property type="protein sequence ID" value="QJX48693.1"/>
    <property type="molecule type" value="Genomic_DNA"/>
</dbReference>
<dbReference type="PANTHER" id="PTHR42852:SF6">
    <property type="entry name" value="THIOL:DISULFIDE INTERCHANGE PROTEIN DSBE"/>
    <property type="match status" value="1"/>
</dbReference>
<gene>
    <name evidence="7" type="ORF">HMJ29_17920</name>
</gene>